<dbReference type="OrthoDB" id="8065135at2759"/>
<dbReference type="EMBL" id="MRZV01000061">
    <property type="protein sequence ID" value="PIK60296.1"/>
    <property type="molecule type" value="Genomic_DNA"/>
</dbReference>
<name>A0A2G8LJ61_STIJA</name>
<dbReference type="AlphaFoldDB" id="A0A2G8LJ61"/>
<dbReference type="Proteomes" id="UP000230750">
    <property type="component" value="Unassembled WGS sequence"/>
</dbReference>
<evidence type="ECO:0008006" key="3">
    <source>
        <dbReference type="Google" id="ProtNLM"/>
    </source>
</evidence>
<accession>A0A2G8LJ61</accession>
<organism evidence="1 2">
    <name type="scientific">Stichopus japonicus</name>
    <name type="common">Sea cucumber</name>
    <dbReference type="NCBI Taxonomy" id="307972"/>
    <lineage>
        <taxon>Eukaryota</taxon>
        <taxon>Metazoa</taxon>
        <taxon>Echinodermata</taxon>
        <taxon>Eleutherozoa</taxon>
        <taxon>Echinozoa</taxon>
        <taxon>Holothuroidea</taxon>
        <taxon>Aspidochirotacea</taxon>
        <taxon>Aspidochirotida</taxon>
        <taxon>Stichopodidae</taxon>
        <taxon>Apostichopus</taxon>
    </lineage>
</organism>
<gene>
    <name evidence="1" type="ORF">BSL78_02792</name>
</gene>
<reference evidence="1 2" key="1">
    <citation type="journal article" date="2017" name="PLoS Biol.">
        <title>The sea cucumber genome provides insights into morphological evolution and visceral regeneration.</title>
        <authorList>
            <person name="Zhang X."/>
            <person name="Sun L."/>
            <person name="Yuan J."/>
            <person name="Sun Y."/>
            <person name="Gao Y."/>
            <person name="Zhang L."/>
            <person name="Li S."/>
            <person name="Dai H."/>
            <person name="Hamel J.F."/>
            <person name="Liu C."/>
            <person name="Yu Y."/>
            <person name="Liu S."/>
            <person name="Lin W."/>
            <person name="Guo K."/>
            <person name="Jin S."/>
            <person name="Xu P."/>
            <person name="Storey K.B."/>
            <person name="Huan P."/>
            <person name="Zhang T."/>
            <person name="Zhou Y."/>
            <person name="Zhang J."/>
            <person name="Lin C."/>
            <person name="Li X."/>
            <person name="Xing L."/>
            <person name="Huo D."/>
            <person name="Sun M."/>
            <person name="Wang L."/>
            <person name="Mercier A."/>
            <person name="Li F."/>
            <person name="Yang H."/>
            <person name="Xiang J."/>
        </authorList>
    </citation>
    <scope>NUCLEOTIDE SEQUENCE [LARGE SCALE GENOMIC DNA]</scope>
    <source>
        <strain evidence="1">Shaxun</strain>
        <tissue evidence="1">Muscle</tissue>
    </source>
</reference>
<comment type="caution">
    <text evidence="1">The sequence shown here is derived from an EMBL/GenBank/DDBJ whole genome shotgun (WGS) entry which is preliminary data.</text>
</comment>
<protein>
    <recommendedName>
        <fullName evidence="3">HAT C-terminal dimerisation domain-containing protein</fullName>
    </recommendedName>
</protein>
<keyword evidence="2" id="KW-1185">Reference proteome</keyword>
<evidence type="ECO:0000313" key="2">
    <source>
        <dbReference type="Proteomes" id="UP000230750"/>
    </source>
</evidence>
<sequence>MLYCFRQWNLSSAGRKHHSSLSLPRRSWALDDQSLQQQFKGDVEKFYETSVSYIDKCVPFPQEFECLSWLTLSQAPEWSKVEGSIRWFQEKGVAVDDSIVFEQLGLVIKYVEQEMDDESKRSLWQAMLATDRWNQLCQSLTSQQQLSMILPLVQFYFAIPSHNANVERIFSMMKSQWTDERNRLSVVANRSILTVQVNYQHLICAEFHSYLLKNPGLLKQISGGDKYS</sequence>
<evidence type="ECO:0000313" key="1">
    <source>
        <dbReference type="EMBL" id="PIK60296.1"/>
    </source>
</evidence>
<proteinExistence type="predicted"/>